<name>X1VBJ8_9ZZZZ</name>
<dbReference type="AlphaFoldDB" id="X1VBJ8"/>
<feature type="non-terminal residue" evidence="1">
    <location>
        <position position="1"/>
    </location>
</feature>
<reference evidence="1" key="1">
    <citation type="journal article" date="2014" name="Front. Microbiol.">
        <title>High frequency of phylogenetically diverse reductive dehalogenase-homologous genes in deep subseafloor sedimentary metagenomes.</title>
        <authorList>
            <person name="Kawai M."/>
            <person name="Futagami T."/>
            <person name="Toyoda A."/>
            <person name="Takaki Y."/>
            <person name="Nishi S."/>
            <person name="Hori S."/>
            <person name="Arai W."/>
            <person name="Tsubouchi T."/>
            <person name="Morono Y."/>
            <person name="Uchiyama I."/>
            <person name="Ito T."/>
            <person name="Fujiyama A."/>
            <person name="Inagaki F."/>
            <person name="Takami H."/>
        </authorList>
    </citation>
    <scope>NUCLEOTIDE SEQUENCE</scope>
    <source>
        <strain evidence="1">Expedition CK06-06</strain>
    </source>
</reference>
<proteinExistence type="predicted"/>
<sequence>EVEMTGLILREVKTKWKSKQVYQFSLNMGS</sequence>
<gene>
    <name evidence="1" type="ORF">S12H4_46125</name>
</gene>
<comment type="caution">
    <text evidence="1">The sequence shown here is derived from an EMBL/GenBank/DDBJ whole genome shotgun (WGS) entry which is preliminary data.</text>
</comment>
<protein>
    <submittedName>
        <fullName evidence="1">Uncharacterized protein</fullName>
    </submittedName>
</protein>
<evidence type="ECO:0000313" key="1">
    <source>
        <dbReference type="EMBL" id="GAJ14422.1"/>
    </source>
</evidence>
<organism evidence="1">
    <name type="scientific">marine sediment metagenome</name>
    <dbReference type="NCBI Taxonomy" id="412755"/>
    <lineage>
        <taxon>unclassified sequences</taxon>
        <taxon>metagenomes</taxon>
        <taxon>ecological metagenomes</taxon>
    </lineage>
</organism>
<dbReference type="EMBL" id="BARW01028589">
    <property type="protein sequence ID" value="GAJ14422.1"/>
    <property type="molecule type" value="Genomic_DNA"/>
</dbReference>
<accession>X1VBJ8</accession>